<evidence type="ECO:0000313" key="1">
    <source>
        <dbReference type="EMBL" id="WFD36824.1"/>
    </source>
</evidence>
<dbReference type="Proteomes" id="UP001219933">
    <property type="component" value="Chromosome 5"/>
</dbReference>
<dbReference type="AlphaFoldDB" id="A0AAF0J8G6"/>
<proteinExistence type="predicted"/>
<gene>
    <name evidence="1" type="ORF">MCUN1_003714</name>
</gene>
<dbReference type="EMBL" id="CP119881">
    <property type="protein sequence ID" value="WFD36824.1"/>
    <property type="molecule type" value="Genomic_DNA"/>
</dbReference>
<evidence type="ECO:0000313" key="2">
    <source>
        <dbReference type="Proteomes" id="UP001219933"/>
    </source>
</evidence>
<protein>
    <submittedName>
        <fullName evidence="1">Uncharacterized protein</fullName>
    </submittedName>
</protein>
<keyword evidence="2" id="KW-1185">Reference proteome</keyword>
<accession>A0AAF0J8G6</accession>
<organism evidence="1 2">
    <name type="scientific">Malassezia cuniculi</name>
    <dbReference type="NCBI Taxonomy" id="948313"/>
    <lineage>
        <taxon>Eukaryota</taxon>
        <taxon>Fungi</taxon>
        <taxon>Dikarya</taxon>
        <taxon>Basidiomycota</taxon>
        <taxon>Ustilaginomycotina</taxon>
        <taxon>Malasseziomycetes</taxon>
        <taxon>Malasseziales</taxon>
        <taxon>Malasseziaceae</taxon>
        <taxon>Malassezia</taxon>
    </lineage>
</organism>
<sequence length="89" mass="9801">MLTTKLMRNISNFATLAMNHLAAPFMYSAAQGALTQLYANTAPEIEDLGTQYFVPWARPGVPAEAALRIEAQDAMANWFDAQIARLAQK</sequence>
<reference evidence="1" key="1">
    <citation type="submission" date="2023-03" db="EMBL/GenBank/DDBJ databases">
        <title>Mating type loci evolution in Malassezia.</title>
        <authorList>
            <person name="Coelho M.A."/>
        </authorList>
    </citation>
    <scope>NUCLEOTIDE SEQUENCE</scope>
    <source>
        <strain evidence="1">CBS 11721</strain>
    </source>
</reference>
<name>A0AAF0J8G6_9BASI</name>